<evidence type="ECO:0000313" key="3">
    <source>
        <dbReference type="Proteomes" id="UP000431264"/>
    </source>
</evidence>
<protein>
    <recommendedName>
        <fullName evidence="4">Lipoprotein</fullName>
    </recommendedName>
</protein>
<keyword evidence="1" id="KW-0732">Signal</keyword>
<comment type="caution">
    <text evidence="2">The sequence shown here is derived from an EMBL/GenBank/DDBJ whole genome shotgun (WGS) entry which is preliminary data.</text>
</comment>
<gene>
    <name evidence="2" type="ORF">GOQ30_00490</name>
</gene>
<proteinExistence type="predicted"/>
<sequence length="277" mass="29981">MKRIFVLTAIVVLAGFSFQSCSKDETEAAVVDQELLVANAQIDVSNEMDFDLGLDVASEQDTYSSRNGVSSARTFPSCATISVENGTLGQFPITFAVDFGTGCLHNGILRSGIIRITFDDYLINFGSHMTITRSNYYVNGRKIEGTVVYQNQTTNAEVPKWSRTVTDGKLTTLTGSVFTFSGTRIVQQIEGVGTLTLGDNVYEVLSGNHTVTRPNGTSLTVTVVTPLIKKYACTYISQGQLNLQGALLDGILDYGDNTCDNLATYTHSNGVVYNVSL</sequence>
<evidence type="ECO:0000313" key="2">
    <source>
        <dbReference type="EMBL" id="MVO07636.1"/>
    </source>
</evidence>
<dbReference type="Proteomes" id="UP000431264">
    <property type="component" value="Unassembled WGS sequence"/>
</dbReference>
<evidence type="ECO:0008006" key="4">
    <source>
        <dbReference type="Google" id="ProtNLM"/>
    </source>
</evidence>
<reference evidence="3" key="1">
    <citation type="submission" date="2019-05" db="EMBL/GenBank/DDBJ databases">
        <title>Flavobacterium profundi sp. nov., isolated from a deep-sea seamount.</title>
        <authorList>
            <person name="Zhang D.-C."/>
        </authorList>
    </citation>
    <scope>NUCLEOTIDE SEQUENCE [LARGE SCALE GENOMIC DNA]</scope>
    <source>
        <strain evidence="3">TP390</strain>
    </source>
</reference>
<dbReference type="OrthoDB" id="1114031at2"/>
<feature type="signal peptide" evidence="1">
    <location>
        <begin position="1"/>
        <end position="22"/>
    </location>
</feature>
<dbReference type="PROSITE" id="PS51257">
    <property type="entry name" value="PROKAR_LIPOPROTEIN"/>
    <property type="match status" value="1"/>
</dbReference>
<name>A0A6I4IRC2_9FLAO</name>
<dbReference type="EMBL" id="WQLW01000001">
    <property type="protein sequence ID" value="MVO07636.1"/>
    <property type="molecule type" value="Genomic_DNA"/>
</dbReference>
<accession>A0A6I4IRC2</accession>
<organism evidence="2 3">
    <name type="scientific">Flavobacterium profundi</name>
    <dbReference type="NCBI Taxonomy" id="1774945"/>
    <lineage>
        <taxon>Bacteria</taxon>
        <taxon>Pseudomonadati</taxon>
        <taxon>Bacteroidota</taxon>
        <taxon>Flavobacteriia</taxon>
        <taxon>Flavobacteriales</taxon>
        <taxon>Flavobacteriaceae</taxon>
        <taxon>Flavobacterium</taxon>
    </lineage>
</organism>
<keyword evidence="3" id="KW-1185">Reference proteome</keyword>
<evidence type="ECO:0000256" key="1">
    <source>
        <dbReference type="SAM" id="SignalP"/>
    </source>
</evidence>
<dbReference type="AlphaFoldDB" id="A0A6I4IRC2"/>
<feature type="chain" id="PRO_5026080644" description="Lipoprotein" evidence="1">
    <location>
        <begin position="23"/>
        <end position="277"/>
    </location>
</feature>
<dbReference type="RefSeq" id="WP_140996060.1">
    <property type="nucleotide sequence ID" value="NZ_VDCZ01000001.1"/>
</dbReference>